<reference evidence="2" key="1">
    <citation type="submission" date="2020-09" db="EMBL/GenBank/DDBJ databases">
        <title>A novel bacterium of genus Paenibacillus, isolated from South China Sea.</title>
        <authorList>
            <person name="Huang H."/>
            <person name="Mo K."/>
            <person name="Hu Y."/>
        </authorList>
    </citation>
    <scope>NUCLEOTIDE SEQUENCE</scope>
    <source>
        <strain evidence="2">IB182363</strain>
    </source>
</reference>
<dbReference type="GO" id="GO:0016787">
    <property type="term" value="F:hydrolase activity"/>
    <property type="evidence" value="ECO:0007669"/>
    <property type="project" value="UniProtKB-KW"/>
</dbReference>
<dbReference type="Gene3D" id="3.40.50.1820">
    <property type="entry name" value="alpha/beta hydrolase"/>
    <property type="match status" value="1"/>
</dbReference>
<evidence type="ECO:0000259" key="1">
    <source>
        <dbReference type="Pfam" id="PF12697"/>
    </source>
</evidence>
<keyword evidence="3" id="KW-1185">Reference proteome</keyword>
<dbReference type="SUPFAM" id="SSF53474">
    <property type="entry name" value="alpha/beta-Hydrolases"/>
    <property type="match status" value="1"/>
</dbReference>
<accession>A0A927GXS0</accession>
<name>A0A927GXS0_9BACL</name>
<keyword evidence="2" id="KW-0378">Hydrolase</keyword>
<evidence type="ECO:0000313" key="2">
    <source>
        <dbReference type="EMBL" id="MBD2860825.1"/>
    </source>
</evidence>
<gene>
    <name evidence="2" type="ORF">IDH45_02350</name>
</gene>
<sequence>MSSITFQYQLEPERIIRGDFHPALRPNPQATVILVHGFKGFKDWGMFPYAAGRLAETFDVIRFNLSRNGVGASLTDFDELDKFGKQTFTGDLEDLKDVVVRVREGKLPVAGIQPVAERVILVGHSRGGGESIVLALDEPALVDGVVSWNGSTSFPAIFGEPALRAMREDGIAYIDNARTKQRMPLEKIIADDLERNRDRFDLIARISQLQVPLVLIQGTDDFRSLWSGSEKLVSAAPSVSWIHIAGGDHTFGAKHPFIGSTTPLDEAIAATGREIRERMLQRPADLD</sequence>
<dbReference type="RefSeq" id="WP_190924294.1">
    <property type="nucleotide sequence ID" value="NZ_JACXJA010000003.1"/>
</dbReference>
<evidence type="ECO:0000313" key="3">
    <source>
        <dbReference type="Proteomes" id="UP000639396"/>
    </source>
</evidence>
<protein>
    <submittedName>
        <fullName evidence="2">Alpha/beta fold hydrolase</fullName>
    </submittedName>
</protein>
<dbReference type="InterPro" id="IPR029058">
    <property type="entry name" value="AB_hydrolase_fold"/>
</dbReference>
<dbReference type="Pfam" id="PF12697">
    <property type="entry name" value="Abhydrolase_6"/>
    <property type="match status" value="1"/>
</dbReference>
<feature type="domain" description="AB hydrolase-1" evidence="1">
    <location>
        <begin position="32"/>
        <end position="251"/>
    </location>
</feature>
<dbReference type="EMBL" id="JACXJA010000003">
    <property type="protein sequence ID" value="MBD2860825.1"/>
    <property type="molecule type" value="Genomic_DNA"/>
</dbReference>
<proteinExistence type="predicted"/>
<organism evidence="2 3">
    <name type="scientific">Paenibacillus oceani</name>
    <dbReference type="NCBI Taxonomy" id="2772510"/>
    <lineage>
        <taxon>Bacteria</taxon>
        <taxon>Bacillati</taxon>
        <taxon>Bacillota</taxon>
        <taxon>Bacilli</taxon>
        <taxon>Bacillales</taxon>
        <taxon>Paenibacillaceae</taxon>
        <taxon>Paenibacillus</taxon>
    </lineage>
</organism>
<dbReference type="Proteomes" id="UP000639396">
    <property type="component" value="Unassembled WGS sequence"/>
</dbReference>
<dbReference type="InterPro" id="IPR000073">
    <property type="entry name" value="AB_hydrolase_1"/>
</dbReference>
<comment type="caution">
    <text evidence="2">The sequence shown here is derived from an EMBL/GenBank/DDBJ whole genome shotgun (WGS) entry which is preliminary data.</text>
</comment>
<dbReference type="AlphaFoldDB" id="A0A927GXS0"/>